<dbReference type="SUPFAM" id="SSF69318">
    <property type="entry name" value="Integrin alpha N-terminal domain"/>
    <property type="match status" value="1"/>
</dbReference>
<keyword evidence="10" id="KW-1185">Reference proteome</keyword>
<evidence type="ECO:0000256" key="4">
    <source>
        <dbReference type="ARBA" id="ARBA00022729"/>
    </source>
</evidence>
<dbReference type="InterPro" id="IPR011519">
    <property type="entry name" value="UnbV_ASPIC"/>
</dbReference>
<evidence type="ECO:0000313" key="9">
    <source>
        <dbReference type="EMBL" id="KEQ18115.1"/>
    </source>
</evidence>
<dbReference type="eggNOG" id="COG1858">
    <property type="taxonomic scope" value="Bacteria"/>
</dbReference>
<name>A0A081NI42_9GAMM</name>
<dbReference type="InterPro" id="IPR028994">
    <property type="entry name" value="Integrin_alpha_N"/>
</dbReference>
<dbReference type="PROSITE" id="PS51007">
    <property type="entry name" value="CYTC"/>
    <property type="match status" value="1"/>
</dbReference>
<dbReference type="STRING" id="1137799.GZ78_11140"/>
<reference evidence="9 10" key="1">
    <citation type="submission" date="2014-06" db="EMBL/GenBank/DDBJ databases">
        <title>Whole Genome Sequences of Three Symbiotic Endozoicomonas Bacteria.</title>
        <authorList>
            <person name="Neave M.J."/>
            <person name="Apprill A."/>
            <person name="Voolstra C.R."/>
        </authorList>
    </citation>
    <scope>NUCLEOTIDE SEQUENCE [LARGE SCALE GENOMIC DNA]</scope>
    <source>
        <strain evidence="9 10">DSM 25634</strain>
    </source>
</reference>
<feature type="domain" description="Cytochrome c" evidence="8">
    <location>
        <begin position="271"/>
        <end position="429"/>
    </location>
</feature>
<dbReference type="GO" id="GO:0020037">
    <property type="term" value="F:heme binding"/>
    <property type="evidence" value="ECO:0007669"/>
    <property type="project" value="InterPro"/>
</dbReference>
<dbReference type="InterPro" id="IPR036909">
    <property type="entry name" value="Cyt_c-like_dom_sf"/>
</dbReference>
<dbReference type="RefSeq" id="WP_034835201.1">
    <property type="nucleotide sequence ID" value="NZ_JOKH01000002.1"/>
</dbReference>
<keyword evidence="5" id="KW-0560">Oxidoreductase</keyword>
<dbReference type="GO" id="GO:0030313">
    <property type="term" value="C:cell envelope"/>
    <property type="evidence" value="ECO:0007669"/>
    <property type="project" value="UniProtKB-SubCell"/>
</dbReference>
<dbReference type="InterPro" id="IPR051395">
    <property type="entry name" value="Cytochrome_c_Peroxidase/MauG"/>
</dbReference>
<dbReference type="Pfam" id="PF13517">
    <property type="entry name" value="FG-GAP_3"/>
    <property type="match status" value="3"/>
</dbReference>
<proteinExistence type="predicted"/>
<comment type="subcellular location">
    <subcellularLocation>
        <location evidence="1">Cell envelope</location>
    </subcellularLocation>
</comment>
<organism evidence="9 10">
    <name type="scientific">Endozoicomonas numazuensis</name>
    <dbReference type="NCBI Taxonomy" id="1137799"/>
    <lineage>
        <taxon>Bacteria</taxon>
        <taxon>Pseudomonadati</taxon>
        <taxon>Pseudomonadota</taxon>
        <taxon>Gammaproteobacteria</taxon>
        <taxon>Oceanospirillales</taxon>
        <taxon>Endozoicomonadaceae</taxon>
        <taxon>Endozoicomonas</taxon>
    </lineage>
</organism>
<dbReference type="Gene3D" id="1.10.760.10">
    <property type="entry name" value="Cytochrome c-like domain"/>
    <property type="match status" value="2"/>
</dbReference>
<keyword evidence="4" id="KW-0732">Signal</keyword>
<dbReference type="Gene3D" id="2.130.10.130">
    <property type="entry name" value="Integrin alpha, N-terminal"/>
    <property type="match status" value="1"/>
</dbReference>
<evidence type="ECO:0000256" key="7">
    <source>
        <dbReference type="PROSITE-ProRule" id="PRU00433"/>
    </source>
</evidence>
<keyword evidence="2 7" id="KW-0349">Heme</keyword>
<dbReference type="GO" id="GO:0009055">
    <property type="term" value="F:electron transfer activity"/>
    <property type="evidence" value="ECO:0007669"/>
    <property type="project" value="InterPro"/>
</dbReference>
<dbReference type="Proteomes" id="UP000028073">
    <property type="component" value="Unassembled WGS sequence"/>
</dbReference>
<protein>
    <recommendedName>
        <fullName evidence="8">Cytochrome c domain-containing protein</fullName>
    </recommendedName>
</protein>
<evidence type="ECO:0000256" key="6">
    <source>
        <dbReference type="ARBA" id="ARBA00023004"/>
    </source>
</evidence>
<evidence type="ECO:0000313" key="10">
    <source>
        <dbReference type="Proteomes" id="UP000028073"/>
    </source>
</evidence>
<accession>A0A081NI42</accession>
<evidence type="ECO:0000259" key="8">
    <source>
        <dbReference type="PROSITE" id="PS51007"/>
    </source>
</evidence>
<dbReference type="InterPro" id="IPR004852">
    <property type="entry name" value="Di-haem_cyt_c_peroxidsae"/>
</dbReference>
<dbReference type="InterPro" id="IPR009056">
    <property type="entry name" value="Cyt_c-like_dom"/>
</dbReference>
<dbReference type="InterPro" id="IPR013517">
    <property type="entry name" value="FG-GAP"/>
</dbReference>
<evidence type="ECO:0000256" key="2">
    <source>
        <dbReference type="ARBA" id="ARBA00022617"/>
    </source>
</evidence>
<evidence type="ECO:0000256" key="3">
    <source>
        <dbReference type="ARBA" id="ARBA00022723"/>
    </source>
</evidence>
<keyword evidence="3 7" id="KW-0479">Metal-binding</keyword>
<dbReference type="GO" id="GO:0046872">
    <property type="term" value="F:metal ion binding"/>
    <property type="evidence" value="ECO:0007669"/>
    <property type="project" value="UniProtKB-KW"/>
</dbReference>
<dbReference type="AlphaFoldDB" id="A0A081NI42"/>
<dbReference type="EMBL" id="JOKH01000002">
    <property type="protein sequence ID" value="KEQ18115.1"/>
    <property type="molecule type" value="Genomic_DNA"/>
</dbReference>
<keyword evidence="6 7" id="KW-0408">Iron</keyword>
<dbReference type="GO" id="GO:0004130">
    <property type="term" value="F:cytochrome-c peroxidase activity"/>
    <property type="evidence" value="ECO:0007669"/>
    <property type="project" value="TreeGrafter"/>
</dbReference>
<gene>
    <name evidence="9" type="ORF">GZ78_11140</name>
</gene>
<dbReference type="Pfam" id="PF03150">
    <property type="entry name" value="CCP_MauG"/>
    <property type="match status" value="1"/>
</dbReference>
<dbReference type="PANTHER" id="PTHR30600">
    <property type="entry name" value="CYTOCHROME C PEROXIDASE-RELATED"/>
    <property type="match status" value="1"/>
</dbReference>
<sequence length="1027" mass="114260">MLILIVGSASVFSAQDSASSQWLKDWLKPYQLSARPAADLEGDGIDSELSQLGKKLFFSPDLSLDGRVACSTCHHPEQGGADSLALPVGVSVNDPFLTGQKRLDQLLKQNPDDYERHLIPRNSPTVFNTSLYRKNLFWDGRVQYVGGGTSTRGIKVGGGYSELSPTRYQTDSLLQAQARLPMVSPFEMKGLNDGSHNNIEIHHLIVDRLASNKEWCTQFRLAFPPADEKVPCKEVIRIDAVTQALAVYQAELVFIDNRFFGFLNDKNTLSKSEVAGARLFFTSISDGGGGCSGCHSGQHFSDEAFYNLGVKPLGAGVNGRGLDYGRSNIEPGRPAFSFRTPSLLNISRTAPYFHNGSATTLAEAIRTHIRKKPHKTETVDKQNKNVVYLKRSFETIQKEALQSPFQELLPATLTDQQIMQLSDFLETLTDPCLLDASCLKVFIDDQPIVTPLTKTMTSGKQSSDKQEPSVNKAEILIPSFEKCAAPLGEKPGQNTQWFREVGVEKGIHHIRKVGLIKPGWIMDVINWGGVSSADLNQDCLDDLVFTDNDNRVWVYFQQSDGQFDQQHLSLKNIELEGAITPLVADLDGDYRPDLFLGNDGRFYPQIIYDFIDAPEAFVFSAVSGPALNASFGDLDQDGDLDTVMAFWRTYKSVRQPQIWSNSGYRKMEPASSKLPELRDSYGPVTLNDGLIHQKHEAPVFGGDDFTFTPNFADINQDGVSDILMTADFFTTQLWKNTGSQLQDVTDIREIHGSFGMGAAIADFDNDGDLDWFESSIFSLSQSSSYTGNRLYQNQGQYQFKNITNDSGLRDGGWGWGSCAADFNNDGLLDIFHATGYGNVPKTATYSSQSYKTLATQVLNNHSEFQQSRARLFINLGNMKFSEQAVEAGLSQVIDGRGVSCFDYQQDGDIDVVVSNWEGSPNLFENANPKGNHWLSIRLIGPPGNTEALGAKIRLYTQNGAQFREVRFENNYVSTHSRQQHFGLSKLEKIERLEIDWPEPFSVRTVLEDLQINQRHLVFHPALNQSLQ</sequence>
<comment type="caution">
    <text evidence="9">The sequence shown here is derived from an EMBL/GenBank/DDBJ whole genome shotgun (WGS) entry which is preliminary data.</text>
</comment>
<dbReference type="SUPFAM" id="SSF46626">
    <property type="entry name" value="Cytochrome c"/>
    <property type="match status" value="2"/>
</dbReference>
<evidence type="ECO:0000256" key="5">
    <source>
        <dbReference type="ARBA" id="ARBA00023002"/>
    </source>
</evidence>
<evidence type="ECO:0000256" key="1">
    <source>
        <dbReference type="ARBA" id="ARBA00004196"/>
    </source>
</evidence>
<dbReference type="Pfam" id="PF07593">
    <property type="entry name" value="UnbV_ASPIC"/>
    <property type="match status" value="1"/>
</dbReference>